<accession>A0A1Z5IBI0</accession>
<evidence type="ECO:0000313" key="1">
    <source>
        <dbReference type="EMBL" id="GAW99007.1"/>
    </source>
</evidence>
<dbReference type="Proteomes" id="UP000198374">
    <property type="component" value="Unassembled WGS sequence"/>
</dbReference>
<evidence type="ECO:0008006" key="3">
    <source>
        <dbReference type="Google" id="ProtNLM"/>
    </source>
</evidence>
<sequence>MKRIDLTNQRFGRLTVLGFAGRGKNGNALWNCRCDCGGEIVADGYLLRKGSTRSCGCLRRERGREAMRTNTRLIANCGNVSNLQQVDGTSLVSIMKKRKTNKSGVAGVSFDKRSKRWIARLMVRGQYVLNHSFVTFEDAVAAREKAIDDHLSEELVQRVTVSQ</sequence>
<keyword evidence="2" id="KW-1185">Reference proteome</keyword>
<evidence type="ECO:0000313" key="2">
    <source>
        <dbReference type="Proteomes" id="UP000198374"/>
    </source>
</evidence>
<comment type="caution">
    <text evidence="1">The sequence shown here is derived from an EMBL/GenBank/DDBJ whole genome shotgun (WGS) entry which is preliminary data.</text>
</comment>
<dbReference type="AlphaFoldDB" id="A0A1Z5IBI0"/>
<dbReference type="EMBL" id="BCMF01000004">
    <property type="protein sequence ID" value="GAW99007.1"/>
    <property type="molecule type" value="Genomic_DNA"/>
</dbReference>
<name>A0A1Z5IBI0_9LACO</name>
<reference evidence="1 2" key="1">
    <citation type="submission" date="2015-11" db="EMBL/GenBank/DDBJ databases">
        <title>Draft genome sequences of new species of the genus Lactobacillus isolated from orchardgrass silage.</title>
        <authorList>
            <person name="Tohno M."/>
            <person name="Tanizawa Y."/>
            <person name="Arita M."/>
        </authorList>
    </citation>
    <scope>NUCLEOTIDE SEQUENCE [LARGE SCALE GENOMIC DNA]</scope>
    <source>
        <strain evidence="1 2">IWT30</strain>
    </source>
</reference>
<proteinExistence type="predicted"/>
<dbReference type="Gene3D" id="1.20.5.2050">
    <property type="match status" value="1"/>
</dbReference>
<protein>
    <recommendedName>
        <fullName evidence="3">AP2/ERF domain-containing protein</fullName>
    </recommendedName>
</protein>
<organism evidence="1 2">
    <name type="scientific">Secundilactobacillus mixtipabuli</name>
    <dbReference type="NCBI Taxonomy" id="1435342"/>
    <lineage>
        <taxon>Bacteria</taxon>
        <taxon>Bacillati</taxon>
        <taxon>Bacillota</taxon>
        <taxon>Bacilli</taxon>
        <taxon>Lactobacillales</taxon>
        <taxon>Lactobacillaceae</taxon>
        <taxon>Secundilactobacillus</taxon>
    </lineage>
</organism>
<gene>
    <name evidence="1" type="ORF">IWT30_00967</name>
</gene>
<dbReference type="RefSeq" id="WP_225360224.1">
    <property type="nucleotide sequence ID" value="NZ_BCMF01000004.1"/>
</dbReference>